<gene>
    <name evidence="2" type="ORF">CTEST_07805</name>
</gene>
<reference evidence="3" key="2">
    <citation type="submission" date="2015-05" db="EMBL/GenBank/DDBJ databases">
        <title>Complete genome sequence of Corynebacterium testudinoris DSM 44614, recovered from necrotic lesions in the mouth of a tortoise.</title>
        <authorList>
            <person name="Ruckert C."/>
            <person name="Albersmeier A."/>
            <person name="Winkler A."/>
            <person name="Tauch A."/>
        </authorList>
    </citation>
    <scope>NUCLEOTIDE SEQUENCE [LARGE SCALE GENOMIC DNA]</scope>
    <source>
        <strain evidence="3">DSM 44614</strain>
    </source>
</reference>
<evidence type="ECO:0000313" key="2">
    <source>
        <dbReference type="EMBL" id="AKK08991.1"/>
    </source>
</evidence>
<dbReference type="PATRIC" id="fig|136857.5.peg.1551"/>
<dbReference type="AlphaFoldDB" id="A0A0G3H6G2"/>
<keyword evidence="1" id="KW-0472">Membrane</keyword>
<feature type="transmembrane region" description="Helical" evidence="1">
    <location>
        <begin position="12"/>
        <end position="30"/>
    </location>
</feature>
<dbReference type="EMBL" id="CP011545">
    <property type="protein sequence ID" value="AKK08991.1"/>
    <property type="molecule type" value="Genomic_DNA"/>
</dbReference>
<name>A0A0G3H6G2_9CORY</name>
<organism evidence="2 3">
    <name type="scientific">Corynebacterium testudinoris</name>
    <dbReference type="NCBI Taxonomy" id="136857"/>
    <lineage>
        <taxon>Bacteria</taxon>
        <taxon>Bacillati</taxon>
        <taxon>Actinomycetota</taxon>
        <taxon>Actinomycetes</taxon>
        <taxon>Mycobacteriales</taxon>
        <taxon>Corynebacteriaceae</taxon>
        <taxon>Corynebacterium</taxon>
    </lineage>
</organism>
<keyword evidence="1" id="KW-1133">Transmembrane helix</keyword>
<sequence>MSDRLPIQPEPSRFRWPLVVIIVVALFVFAWLRLQGLLLLLPILAIAALLLWKRPNSTETDSLRTSIALSADDIRDVIAEYEHFSTSPDADALADRTLHRPALADHYCDDPAIESFHHQSSTARRYLSRLEARLANRDLEVGQLENLLNVTDERALEIKNAWLEARHAAKRLGPNY</sequence>
<protein>
    <submittedName>
        <fullName evidence="2">Uncharacterized protein</fullName>
    </submittedName>
</protein>
<feature type="transmembrane region" description="Helical" evidence="1">
    <location>
        <begin position="36"/>
        <end position="52"/>
    </location>
</feature>
<dbReference type="Proteomes" id="UP000035540">
    <property type="component" value="Chromosome"/>
</dbReference>
<keyword evidence="3" id="KW-1185">Reference proteome</keyword>
<evidence type="ECO:0000256" key="1">
    <source>
        <dbReference type="SAM" id="Phobius"/>
    </source>
</evidence>
<accession>A0A0G3H6G2</accession>
<keyword evidence="1" id="KW-0812">Transmembrane</keyword>
<reference evidence="2 3" key="1">
    <citation type="journal article" date="2015" name="Genome Announc.">
        <title>Complete Genome Sequence of the Type Strain Corynebacterium testudinoris DSM 44614, Recovered from Necrotic Lesions in the Mouth of a Tortoise.</title>
        <authorList>
            <person name="Ruckert C."/>
            <person name="Kriete M."/>
            <person name="Jaenicke S."/>
            <person name="Winkler A."/>
            <person name="Tauch A."/>
        </authorList>
    </citation>
    <scope>NUCLEOTIDE SEQUENCE [LARGE SCALE GENOMIC DNA]</scope>
    <source>
        <strain evidence="2 3">DSM 44614</strain>
    </source>
</reference>
<dbReference type="STRING" id="136857.CTEST_07805"/>
<evidence type="ECO:0000313" key="3">
    <source>
        <dbReference type="Proteomes" id="UP000035540"/>
    </source>
</evidence>
<dbReference type="KEGG" id="cted:CTEST_07805"/>
<proteinExistence type="predicted"/>